<evidence type="ECO:0000313" key="1">
    <source>
        <dbReference type="EMBL" id="VUZ44374.1"/>
    </source>
</evidence>
<dbReference type="AlphaFoldDB" id="A0A564YCW4"/>
<evidence type="ECO:0000313" key="2">
    <source>
        <dbReference type="Proteomes" id="UP000321570"/>
    </source>
</evidence>
<proteinExistence type="predicted"/>
<organism evidence="1 2">
    <name type="scientific">Hymenolepis diminuta</name>
    <name type="common">Rat tapeworm</name>
    <dbReference type="NCBI Taxonomy" id="6216"/>
    <lineage>
        <taxon>Eukaryota</taxon>
        <taxon>Metazoa</taxon>
        <taxon>Spiralia</taxon>
        <taxon>Lophotrochozoa</taxon>
        <taxon>Platyhelminthes</taxon>
        <taxon>Cestoda</taxon>
        <taxon>Eucestoda</taxon>
        <taxon>Cyclophyllidea</taxon>
        <taxon>Hymenolepididae</taxon>
        <taxon>Hymenolepis</taxon>
    </lineage>
</organism>
<keyword evidence="2" id="KW-1185">Reference proteome</keyword>
<accession>A0A564YCW4</accession>
<sequence length="64" mass="7603">MNSNRELDLKSALLDELMQEKSVKNVYTQFGDRVFVRADRMRVIAQCQKDIRRLQETESANEQR</sequence>
<name>A0A564YCW4_HYMDI</name>
<gene>
    <name evidence="1" type="ORF">WMSIL1_LOCUS4649</name>
</gene>
<protein>
    <submittedName>
        <fullName evidence="1">Uncharacterized protein</fullName>
    </submittedName>
</protein>
<reference evidence="1 2" key="1">
    <citation type="submission" date="2019-07" db="EMBL/GenBank/DDBJ databases">
        <authorList>
            <person name="Jastrzebski P J."/>
            <person name="Paukszto L."/>
            <person name="Jastrzebski P J."/>
        </authorList>
    </citation>
    <scope>NUCLEOTIDE SEQUENCE [LARGE SCALE GENOMIC DNA]</scope>
    <source>
        <strain evidence="1 2">WMS-il1</strain>
    </source>
</reference>
<dbReference type="EMBL" id="CABIJS010000123">
    <property type="protein sequence ID" value="VUZ44374.1"/>
    <property type="molecule type" value="Genomic_DNA"/>
</dbReference>
<dbReference type="Proteomes" id="UP000321570">
    <property type="component" value="Unassembled WGS sequence"/>
</dbReference>